<dbReference type="Gene3D" id="1.20.1270.220">
    <property type="match status" value="1"/>
</dbReference>
<dbReference type="Pfam" id="PF17035">
    <property type="entry name" value="BET"/>
    <property type="match status" value="1"/>
</dbReference>
<evidence type="ECO:0000313" key="20">
    <source>
        <dbReference type="Proteomes" id="UP000322234"/>
    </source>
</evidence>
<evidence type="ECO:0000256" key="4">
    <source>
        <dbReference type="ARBA" id="ARBA00022553"/>
    </source>
</evidence>
<dbReference type="InterPro" id="IPR050935">
    <property type="entry name" value="Bromo_chromatin_reader"/>
</dbReference>
<feature type="region of interest" description="Disordered" evidence="16">
    <location>
        <begin position="798"/>
        <end position="862"/>
    </location>
</feature>
<keyword evidence="20" id="KW-1185">Reference proteome</keyword>
<dbReference type="PROSITE" id="PS00633">
    <property type="entry name" value="BROMODOMAIN_1"/>
    <property type="match status" value="2"/>
</dbReference>
<comment type="caution">
    <text evidence="19">The sequence shown here is derived from an EMBL/GenBank/DDBJ whole genome shotgun (WGS) entry which is preliminary data.</text>
</comment>
<comment type="similarity">
    <text evidence="13">Belongs to the BET family.</text>
</comment>
<dbReference type="GO" id="GO:0006355">
    <property type="term" value="P:regulation of DNA-templated transcription"/>
    <property type="evidence" value="ECO:0007669"/>
    <property type="project" value="TreeGrafter"/>
</dbReference>
<evidence type="ECO:0000256" key="10">
    <source>
        <dbReference type="ARBA" id="ARBA00023163"/>
    </source>
</evidence>
<feature type="compositionally biased region" description="Basic and acidic residues" evidence="16">
    <location>
        <begin position="700"/>
        <end position="711"/>
    </location>
</feature>
<evidence type="ECO:0000256" key="5">
    <source>
        <dbReference type="ARBA" id="ARBA00022737"/>
    </source>
</evidence>
<reference evidence="19" key="1">
    <citation type="submission" date="2019-10" db="EMBL/GenBank/DDBJ databases">
        <title>The sequence and de novo assembly of the wild yak genome.</title>
        <authorList>
            <person name="Liu Y."/>
        </authorList>
    </citation>
    <scope>NUCLEOTIDE SEQUENCE [LARGE SCALE GENOMIC DNA]</scope>
    <source>
        <strain evidence="19">WY2019</strain>
    </source>
</reference>
<dbReference type="InterPro" id="IPR027353">
    <property type="entry name" value="NET_dom"/>
</dbReference>
<feature type="region of interest" description="Disordered" evidence="16">
    <location>
        <begin position="77"/>
        <end position="97"/>
    </location>
</feature>
<feature type="domain" description="NET" evidence="18">
    <location>
        <begin position="693"/>
        <end position="775"/>
    </location>
</feature>
<evidence type="ECO:0000256" key="3">
    <source>
        <dbReference type="ARBA" id="ARBA00022454"/>
    </source>
</evidence>
<dbReference type="PANTHER" id="PTHR22880">
    <property type="entry name" value="FALZ-RELATED BROMODOMAIN-CONTAINING PROTEINS"/>
    <property type="match status" value="1"/>
</dbReference>
<feature type="region of interest" description="Disordered" evidence="16">
    <location>
        <begin position="338"/>
        <end position="407"/>
    </location>
</feature>
<keyword evidence="7" id="KW-0007">Acetylation</keyword>
<feature type="compositionally biased region" description="Acidic residues" evidence="16">
    <location>
        <begin position="540"/>
        <end position="574"/>
    </location>
</feature>
<dbReference type="Gene3D" id="1.20.920.10">
    <property type="entry name" value="Bromodomain-like"/>
    <property type="match status" value="2"/>
</dbReference>
<dbReference type="InterPro" id="IPR043508">
    <property type="entry name" value="Bromo_Brdt_I"/>
</dbReference>
<dbReference type="GO" id="GO:0005634">
    <property type="term" value="C:nucleus"/>
    <property type="evidence" value="ECO:0007669"/>
    <property type="project" value="UniProtKB-SubCell"/>
</dbReference>
<keyword evidence="5" id="KW-0677">Repeat</keyword>
<evidence type="ECO:0000256" key="11">
    <source>
        <dbReference type="ARBA" id="ARBA00023242"/>
    </source>
</evidence>
<dbReference type="SUPFAM" id="SSF47370">
    <property type="entry name" value="Bromodomain"/>
    <property type="match status" value="2"/>
</dbReference>
<evidence type="ECO:0000256" key="12">
    <source>
        <dbReference type="ARBA" id="ARBA00040998"/>
    </source>
</evidence>
<evidence type="ECO:0000256" key="8">
    <source>
        <dbReference type="ARBA" id="ARBA00023015"/>
    </source>
</evidence>
<keyword evidence="10" id="KW-0804">Transcription</keyword>
<dbReference type="CDD" id="cd05498">
    <property type="entry name" value="Bromo_Brdt_II_like"/>
    <property type="match status" value="1"/>
</dbReference>
<dbReference type="FunFam" id="1.20.920.10:FF:000003">
    <property type="entry name" value="Bromodomain-containing protein 2"/>
    <property type="match status" value="1"/>
</dbReference>
<keyword evidence="8" id="KW-0805">Transcription regulation</keyword>
<keyword evidence="9 15" id="KW-0103">Bromodomain</keyword>
<keyword evidence="3" id="KW-0158">Chromosome</keyword>
<evidence type="ECO:0000313" key="19">
    <source>
        <dbReference type="EMBL" id="MXQ85547.1"/>
    </source>
</evidence>
<evidence type="ECO:0000256" key="9">
    <source>
        <dbReference type="ARBA" id="ARBA00023117"/>
    </source>
</evidence>
<evidence type="ECO:0000256" key="14">
    <source>
        <dbReference type="ARBA" id="ARBA00046861"/>
    </source>
</evidence>
<dbReference type="FunFam" id="1.20.1270.220:FF:000001">
    <property type="entry name" value="bromodomain-containing protein 2 isoform X1"/>
    <property type="match status" value="1"/>
</dbReference>
<keyword evidence="11" id="KW-0539">Nucleus</keyword>
<gene>
    <name evidence="19" type="ORF">E5288_WYG011219</name>
</gene>
<protein>
    <recommendedName>
        <fullName evidence="12">Bromodomain-containing protein 2</fullName>
    </recommendedName>
</protein>
<proteinExistence type="inferred from homology"/>
<dbReference type="GO" id="GO:0006338">
    <property type="term" value="P:chromatin remodeling"/>
    <property type="evidence" value="ECO:0007669"/>
    <property type="project" value="TreeGrafter"/>
</dbReference>
<dbReference type="InterPro" id="IPR018359">
    <property type="entry name" value="Bromodomain_CS"/>
</dbReference>
<dbReference type="AlphaFoldDB" id="A0A6B0R9R1"/>
<dbReference type="Proteomes" id="UP000322234">
    <property type="component" value="Unassembled WGS sequence"/>
</dbReference>
<evidence type="ECO:0000256" key="2">
    <source>
        <dbReference type="ARBA" id="ARBA00004286"/>
    </source>
</evidence>
<feature type="domain" description="Bromo" evidence="17">
    <location>
        <begin position="423"/>
        <end position="495"/>
    </location>
</feature>
<dbReference type="FunFam" id="1.20.920.10:FF:000002">
    <property type="entry name" value="Bromodomain-containing protein 4"/>
    <property type="match status" value="1"/>
</dbReference>
<dbReference type="PROSITE" id="PS51525">
    <property type="entry name" value="NET"/>
    <property type="match status" value="1"/>
</dbReference>
<evidence type="ECO:0000256" key="16">
    <source>
        <dbReference type="SAM" id="MobiDB-lite"/>
    </source>
</evidence>
<organism evidence="19 20">
    <name type="scientific">Bos mutus</name>
    <name type="common">wild yak</name>
    <dbReference type="NCBI Taxonomy" id="72004"/>
    <lineage>
        <taxon>Eukaryota</taxon>
        <taxon>Metazoa</taxon>
        <taxon>Chordata</taxon>
        <taxon>Craniata</taxon>
        <taxon>Vertebrata</taxon>
        <taxon>Euteleostomi</taxon>
        <taxon>Mammalia</taxon>
        <taxon>Eutheria</taxon>
        <taxon>Laurasiatheria</taxon>
        <taxon>Artiodactyla</taxon>
        <taxon>Ruminantia</taxon>
        <taxon>Pecora</taxon>
        <taxon>Bovidae</taxon>
        <taxon>Bovinae</taxon>
        <taxon>Bos</taxon>
    </lineage>
</organism>
<dbReference type="InterPro" id="IPR038336">
    <property type="entry name" value="NET_sf"/>
</dbReference>
<feature type="compositionally biased region" description="Basic residues" evidence="16">
    <location>
        <begin position="604"/>
        <end position="626"/>
    </location>
</feature>
<dbReference type="PRINTS" id="PR00503">
    <property type="entry name" value="BROMODOMAIN"/>
</dbReference>
<dbReference type="PANTHER" id="PTHR22880:SF240">
    <property type="entry name" value="BROMODOMAIN-CONTAINING PROTEIN 2"/>
    <property type="match status" value="1"/>
</dbReference>
<evidence type="ECO:0000256" key="1">
    <source>
        <dbReference type="ARBA" id="ARBA00004123"/>
    </source>
</evidence>
<sequence>MLNPYGASSGGDRVEDSGIGSRGCGEAAALGCFGLPGEGNAGLLGLGPEAAAPGKRIRKPSLLYEGFESPTMASVPALQLTPANPPPPEVSNPKKPGRVTNQLQYLHKVVMKALWKHQFAWPFRQPVDAVKLGLPDYHKIIKQPMDMGTIKRRLENNYYWAASECMQDFNTMFTNCYIYNKPTDDIVLMAQTLEKIFLQKVASMPQEEQELVVTIPKNSHKKGAKLAGRKRRSFANRDQKMGMIIRLNSFSALQRSRVVSPVPTRCLPSLLCLTLPCIRHHLRYLPLSSTFPTRRSSLLPFSSPCTPLDPHSLLSLQLPQHSPLPRYTSVDIFGKKGVKRKADTTTPTPTAILAPGSPASPPGGLEPKAARLPPVRRESGRPIKPPRKDLPDSQQQHQSSKKGKLSEQLKHCNGILKELLSKKHAAYAWPFYKPVDASALGLHDYHDIIKHPMDLSTVKRKMENRDYRDAQEFAADVRLMFSNCYKYNPPDHDVVAMARKLQDVFEFRYAKMPDEPLEPGPLPVSTALPPGLAKSSSESSSEESSSESSSEEEEEEDEDEEEEEEESESSDSEEERAHRLAELQEQLRAVHEQLAALSQGPISKPKRKREKKEKKKKRKAEKHRGRAGADEDDKGPRAPRPSQPKKSKKAGGGGSGGAATLGPPGFGPSGGGATKLPKKATKTAPPALPAGYDSEEEEESRPMSYDEKRQLSLDINKLPGEKLGRVVHIIQAREPSLRDSNPEEIEIDFETLKPSTLRELERYVLSCLRKKPRKPYTIKKPVGKTKEELALEKKRELEKRLQDVSGQLNSTKKPPKKASEKTETSSAQQVAVSRLSASSSSSDSSSSSSSSSSSDTSDSDSG</sequence>
<evidence type="ECO:0000256" key="6">
    <source>
        <dbReference type="ARBA" id="ARBA00022853"/>
    </source>
</evidence>
<evidence type="ECO:0000259" key="18">
    <source>
        <dbReference type="PROSITE" id="PS51525"/>
    </source>
</evidence>
<feature type="compositionally biased region" description="Basic and acidic residues" evidence="16">
    <location>
        <begin position="375"/>
        <end position="391"/>
    </location>
</feature>
<evidence type="ECO:0000256" key="15">
    <source>
        <dbReference type="PROSITE-ProRule" id="PRU00035"/>
    </source>
</evidence>
<evidence type="ECO:0000259" key="17">
    <source>
        <dbReference type="PROSITE" id="PS50014"/>
    </source>
</evidence>
<evidence type="ECO:0000256" key="7">
    <source>
        <dbReference type="ARBA" id="ARBA00022990"/>
    </source>
</evidence>
<dbReference type="EMBL" id="VBQZ03000026">
    <property type="protein sequence ID" value="MXQ85547.1"/>
    <property type="molecule type" value="Genomic_DNA"/>
</dbReference>
<dbReference type="SMART" id="SM00297">
    <property type="entry name" value="BROMO"/>
    <property type="match status" value="2"/>
</dbReference>
<name>A0A6B0R9R1_9CETA</name>
<dbReference type="InterPro" id="IPR043509">
    <property type="entry name" value="Bromo_Brdt_II"/>
</dbReference>
<dbReference type="InterPro" id="IPR001487">
    <property type="entry name" value="Bromodomain"/>
</dbReference>
<feature type="region of interest" description="Disordered" evidence="16">
    <location>
        <begin position="515"/>
        <end position="711"/>
    </location>
</feature>
<feature type="domain" description="Bromo" evidence="17">
    <location>
        <begin position="115"/>
        <end position="187"/>
    </location>
</feature>
<feature type="compositionally biased region" description="Low complexity" evidence="16">
    <location>
        <begin position="836"/>
        <end position="856"/>
    </location>
</feature>
<comment type="subcellular location">
    <subcellularLocation>
        <location evidence="2">Chromosome</location>
    </subcellularLocation>
    <subcellularLocation>
        <location evidence="1">Nucleus</location>
    </subcellularLocation>
</comment>
<dbReference type="InterPro" id="IPR036427">
    <property type="entry name" value="Bromodomain-like_sf"/>
</dbReference>
<dbReference type="Pfam" id="PF00439">
    <property type="entry name" value="Bromodomain"/>
    <property type="match status" value="2"/>
</dbReference>
<dbReference type="CDD" id="cd05497">
    <property type="entry name" value="Bromo_Brdt_I_like"/>
    <property type="match status" value="1"/>
</dbReference>
<dbReference type="PROSITE" id="PS50014">
    <property type="entry name" value="BROMODOMAIN_2"/>
    <property type="match status" value="2"/>
</dbReference>
<keyword evidence="6" id="KW-0156">Chromatin regulator</keyword>
<accession>A0A6B0R9R1</accession>
<feature type="compositionally biased region" description="Low complexity" evidence="16">
    <location>
        <begin position="682"/>
        <end position="691"/>
    </location>
</feature>
<feature type="compositionally biased region" description="Low complexity" evidence="16">
    <location>
        <begin position="344"/>
        <end position="357"/>
    </location>
</feature>
<comment type="subunit">
    <text evidence="14">Homodimer. Interacts with E2F1. Interacts with (acetylated) STAT3; promoting STAT3 recruitment to chromatin. Interacts with CTCF; promoting BRD2 recruitment to chromatin.</text>
</comment>
<evidence type="ECO:0000256" key="13">
    <source>
        <dbReference type="ARBA" id="ARBA00044509"/>
    </source>
</evidence>
<keyword evidence="4" id="KW-0597">Phosphoprotein</keyword>
<feature type="compositionally biased region" description="Gly residues" evidence="16">
    <location>
        <begin position="650"/>
        <end position="659"/>
    </location>
</feature>
<dbReference type="GO" id="GO:0000785">
    <property type="term" value="C:chromatin"/>
    <property type="evidence" value="ECO:0007669"/>
    <property type="project" value="TreeGrafter"/>
</dbReference>